<dbReference type="InterPro" id="IPR011990">
    <property type="entry name" value="TPR-like_helical_dom_sf"/>
</dbReference>
<dbReference type="SMART" id="SM00368">
    <property type="entry name" value="LRR_RI"/>
    <property type="match status" value="4"/>
</dbReference>
<dbReference type="InterPro" id="IPR032675">
    <property type="entry name" value="LRR_dom_sf"/>
</dbReference>
<evidence type="ECO:0000313" key="3">
    <source>
        <dbReference type="Proteomes" id="UP000604046"/>
    </source>
</evidence>
<dbReference type="InterPro" id="IPR001611">
    <property type="entry name" value="Leu-rich_rpt"/>
</dbReference>
<dbReference type="PANTHER" id="PTHR47447:SF17">
    <property type="entry name" value="OS12G0638900 PROTEIN"/>
    <property type="match status" value="1"/>
</dbReference>
<reference evidence="2" key="1">
    <citation type="submission" date="2021-02" db="EMBL/GenBank/DDBJ databases">
        <authorList>
            <person name="Dougan E. K."/>
            <person name="Rhodes N."/>
            <person name="Thang M."/>
            <person name="Chan C."/>
        </authorList>
    </citation>
    <scope>NUCLEOTIDE SEQUENCE</scope>
</reference>
<dbReference type="SUPFAM" id="SSF52047">
    <property type="entry name" value="RNI-like"/>
    <property type="match status" value="1"/>
</dbReference>
<name>A0A812NJH8_9DINO</name>
<evidence type="ECO:0000256" key="1">
    <source>
        <dbReference type="ARBA" id="ARBA00022737"/>
    </source>
</evidence>
<dbReference type="PANTHER" id="PTHR47447">
    <property type="entry name" value="OS03G0856100 PROTEIN"/>
    <property type="match status" value="1"/>
</dbReference>
<gene>
    <name evidence="2" type="primary">LRRC74A</name>
    <name evidence="2" type="ORF">SNAT2548_LOCUS16201</name>
</gene>
<protein>
    <submittedName>
        <fullName evidence="2">LRRC74A protein</fullName>
    </submittedName>
</protein>
<keyword evidence="1" id="KW-0677">Repeat</keyword>
<dbReference type="Gene3D" id="1.25.40.10">
    <property type="entry name" value="Tetratricopeptide repeat domain"/>
    <property type="match status" value="2"/>
</dbReference>
<dbReference type="Proteomes" id="UP000604046">
    <property type="component" value="Unassembled WGS sequence"/>
</dbReference>
<sequence>MQGMASIRSFGLLLAACHRARRWEEVLALFRRMTFLRMPVDVTVLNSTVSACETGARWQLAVHLLAEGDVTDAITRNAALASLSAGYQWQRALSLFAASANFHRAGPSSTLGTALGTALGTVAVAAERATRWTVAIEMFRHGLSMMDSLPQVASSSAVAACGRATQWEIALQLLSTLQRLQLQPAQPTCNAAISACERGHRWAISLALLRQILVPCQKCHALRMFRTSTAEDTSDADPVSWNSTLSALEKGSQWQRCLILFAEMVEADAIACNATITGCMRGEAWELALAVLQVAERQHVPLSTVSFNASIAAVGRGTRWEECLQLAAAMRGGSHRPDFITFNALAFGLRRKWQHGLALLSPDSVPALTGLRLIAESCGRAGSPMWSLMCLAPLLRKEAARMLQSSSEGQFHRSLEETHPIVPALDVLSGLDGGMVLSEWHCLSRRELRPLFAAGQALRRSLIETLIWTGTEKYADFSFFENSFPDAAETDAALFKLHVWMGLSIVYRPWALHEQEADPGPVGPARLKLMEAKEDMELQEHHDEAFVSVAQREQLKQEYWQKYNEAGSAKKTLSEFEEWQRVLHGGKAEVSTTAPSEIEDVATSRVSVEDTDWRISHLGFTRRSDHEEYVSDYYRRCRERHYIPLGPRGSTPRKAKGHAHPVVDPVAVEPGVLDFGGWSLGSDRLDMLCQAPGALDQCTRCNLSENRIEDRSVPLICEKLLPRAQALNLSHNQIGVSGMRHFETALRKSGLNTPLMELNLQGNRLGTPFGPTVAAADAYERDLCSFVDALSRATELRALSLAQNGLGRVNHELGQALGQLVSGLKNLRVLDLHWNGFHGLGAYKLLEGICDNRVVGGKLSRVDLSWNRLGINRAKKLYNPSKMLADVLANNDQLFHLDISYNSIGVEDCAMIASGLRYNSTLFGFHVAGNEVGGTGLFLF</sequence>
<dbReference type="Pfam" id="PF13516">
    <property type="entry name" value="LRR_6"/>
    <property type="match status" value="2"/>
</dbReference>
<evidence type="ECO:0000313" key="2">
    <source>
        <dbReference type="EMBL" id="CAE7308439.1"/>
    </source>
</evidence>
<organism evidence="2 3">
    <name type="scientific">Symbiodinium natans</name>
    <dbReference type="NCBI Taxonomy" id="878477"/>
    <lineage>
        <taxon>Eukaryota</taxon>
        <taxon>Sar</taxon>
        <taxon>Alveolata</taxon>
        <taxon>Dinophyceae</taxon>
        <taxon>Suessiales</taxon>
        <taxon>Symbiodiniaceae</taxon>
        <taxon>Symbiodinium</taxon>
    </lineage>
</organism>
<proteinExistence type="predicted"/>
<keyword evidence="3" id="KW-1185">Reference proteome</keyword>
<comment type="caution">
    <text evidence="2">The sequence shown here is derived from an EMBL/GenBank/DDBJ whole genome shotgun (WGS) entry which is preliminary data.</text>
</comment>
<dbReference type="AlphaFoldDB" id="A0A812NJH8"/>
<dbReference type="EMBL" id="CAJNDS010002077">
    <property type="protein sequence ID" value="CAE7308439.1"/>
    <property type="molecule type" value="Genomic_DNA"/>
</dbReference>
<accession>A0A812NJH8</accession>
<dbReference type="OrthoDB" id="120976at2759"/>
<dbReference type="InterPro" id="IPR002885">
    <property type="entry name" value="PPR_rpt"/>
</dbReference>
<dbReference type="Gene3D" id="3.80.10.10">
    <property type="entry name" value="Ribonuclease Inhibitor"/>
    <property type="match status" value="2"/>
</dbReference>
<dbReference type="Pfam" id="PF01535">
    <property type="entry name" value="PPR"/>
    <property type="match status" value="2"/>
</dbReference>